<evidence type="ECO:0000256" key="3">
    <source>
        <dbReference type="ARBA" id="ARBA00022491"/>
    </source>
</evidence>
<evidence type="ECO:0000256" key="2">
    <source>
        <dbReference type="ARBA" id="ARBA00017823"/>
    </source>
</evidence>
<comment type="caution">
    <text evidence="8">The sequence shown here is derived from an EMBL/GenBank/DDBJ whole genome shotgun (WGS) entry which is preliminary data.</text>
</comment>
<keyword evidence="8" id="KW-0969">Cilium</keyword>
<dbReference type="InterPro" id="IPR031316">
    <property type="entry name" value="FlgM_C"/>
</dbReference>
<evidence type="ECO:0000256" key="4">
    <source>
        <dbReference type="ARBA" id="ARBA00022795"/>
    </source>
</evidence>
<evidence type="ECO:0000313" key="8">
    <source>
        <dbReference type="EMBL" id="MFD2870616.1"/>
    </source>
</evidence>
<keyword evidence="4" id="KW-1005">Bacterial flagellum biogenesis</keyword>
<accession>A0ABW5Y761</accession>
<dbReference type="Proteomes" id="UP001597568">
    <property type="component" value="Unassembled WGS sequence"/>
</dbReference>
<gene>
    <name evidence="8" type="primary">flgM</name>
    <name evidence="8" type="ORF">ACFSY7_19140</name>
</gene>
<keyword evidence="8" id="KW-0966">Cell projection</keyword>
<dbReference type="SUPFAM" id="SSF101498">
    <property type="entry name" value="Anti-sigma factor FlgM"/>
    <property type="match status" value="1"/>
</dbReference>
<protein>
    <recommendedName>
        <fullName evidence="2">Negative regulator of flagellin synthesis</fullName>
    </recommendedName>
</protein>
<dbReference type="EMBL" id="JBHUOR010000142">
    <property type="protein sequence ID" value="MFD2870616.1"/>
    <property type="molecule type" value="Genomic_DNA"/>
</dbReference>
<dbReference type="InterPro" id="IPR035890">
    <property type="entry name" value="Anti-sigma-28_factor_FlgM_sf"/>
</dbReference>
<dbReference type="Pfam" id="PF04316">
    <property type="entry name" value="FlgM"/>
    <property type="match status" value="1"/>
</dbReference>
<evidence type="ECO:0000256" key="1">
    <source>
        <dbReference type="ARBA" id="ARBA00005322"/>
    </source>
</evidence>
<keyword evidence="9" id="KW-1185">Reference proteome</keyword>
<reference evidence="9" key="1">
    <citation type="journal article" date="2019" name="Int. J. Syst. Evol. Microbiol.">
        <title>The Global Catalogue of Microorganisms (GCM) 10K type strain sequencing project: providing services to taxonomists for standard genome sequencing and annotation.</title>
        <authorList>
            <consortium name="The Broad Institute Genomics Platform"/>
            <consortium name="The Broad Institute Genome Sequencing Center for Infectious Disease"/>
            <person name="Wu L."/>
            <person name="Ma J."/>
        </authorList>
    </citation>
    <scope>NUCLEOTIDE SEQUENCE [LARGE SCALE GENOMIC DNA]</scope>
    <source>
        <strain evidence="9">KCTC 33522</strain>
    </source>
</reference>
<dbReference type="NCBIfam" id="TIGR03824">
    <property type="entry name" value="FlgM_jcvi"/>
    <property type="match status" value="1"/>
</dbReference>
<keyword evidence="5" id="KW-0805">Transcription regulation</keyword>
<sequence>MKVQGYGVNAVNPYKNQQVKTNEVKKSSLSFQDQLEISSQAKDLQGVKSYESERADRLSELKSQIQNGTYKVDSEKLARDLLNHFRR</sequence>
<keyword evidence="6" id="KW-0804">Transcription</keyword>
<evidence type="ECO:0000256" key="6">
    <source>
        <dbReference type="ARBA" id="ARBA00023163"/>
    </source>
</evidence>
<feature type="domain" description="Anti-sigma-28 factor FlgM C-terminal" evidence="7">
    <location>
        <begin position="33"/>
        <end position="83"/>
    </location>
</feature>
<proteinExistence type="inferred from homology"/>
<dbReference type="InterPro" id="IPR007412">
    <property type="entry name" value="FlgM"/>
</dbReference>
<evidence type="ECO:0000313" key="9">
    <source>
        <dbReference type="Proteomes" id="UP001597568"/>
    </source>
</evidence>
<organism evidence="8 9">
    <name type="scientific">Kurthia populi</name>
    <dbReference type="NCBI Taxonomy" id="1562132"/>
    <lineage>
        <taxon>Bacteria</taxon>
        <taxon>Bacillati</taxon>
        <taxon>Bacillota</taxon>
        <taxon>Bacilli</taxon>
        <taxon>Bacillales</taxon>
        <taxon>Caryophanaceae</taxon>
        <taxon>Kurthia</taxon>
    </lineage>
</organism>
<evidence type="ECO:0000256" key="5">
    <source>
        <dbReference type="ARBA" id="ARBA00023015"/>
    </source>
</evidence>
<keyword evidence="8" id="KW-0282">Flagellum</keyword>
<name>A0ABW5Y761_9BACL</name>
<comment type="similarity">
    <text evidence="1">Belongs to the FlgM family.</text>
</comment>
<evidence type="ECO:0000259" key="7">
    <source>
        <dbReference type="Pfam" id="PF04316"/>
    </source>
</evidence>
<dbReference type="RefSeq" id="WP_380149236.1">
    <property type="nucleotide sequence ID" value="NZ_JBHUOR010000142.1"/>
</dbReference>
<keyword evidence="3" id="KW-0678">Repressor</keyword>